<organism evidence="9 10">
    <name type="scientific">Aeromonas caviae</name>
    <name type="common">Aeromonas punctata</name>
    <dbReference type="NCBI Taxonomy" id="648"/>
    <lineage>
        <taxon>Bacteria</taxon>
        <taxon>Pseudomonadati</taxon>
        <taxon>Pseudomonadota</taxon>
        <taxon>Gammaproteobacteria</taxon>
        <taxon>Aeromonadales</taxon>
        <taxon>Aeromonadaceae</taxon>
        <taxon>Aeromonas</taxon>
    </lineage>
</organism>
<dbReference type="SUPFAM" id="SSF46785">
    <property type="entry name" value="Winged helix' DNA-binding domain"/>
    <property type="match status" value="1"/>
</dbReference>
<dbReference type="Pfam" id="PF00392">
    <property type="entry name" value="GntR"/>
    <property type="match status" value="1"/>
</dbReference>
<keyword evidence="4" id="KW-0663">Pyridoxal phosphate</keyword>
<dbReference type="RefSeq" id="WP_048207352.1">
    <property type="nucleotide sequence ID" value="NZ_AP021927.1"/>
</dbReference>
<dbReference type="InterPro" id="IPR004839">
    <property type="entry name" value="Aminotransferase_I/II_large"/>
</dbReference>
<dbReference type="GO" id="GO:0003677">
    <property type="term" value="F:DNA binding"/>
    <property type="evidence" value="ECO:0007669"/>
    <property type="project" value="UniProtKB-KW"/>
</dbReference>
<protein>
    <submittedName>
        <fullName evidence="9">GntR family transcriptional regulator</fullName>
    </submittedName>
</protein>
<proteinExistence type="inferred from homology"/>
<evidence type="ECO:0000256" key="2">
    <source>
        <dbReference type="ARBA" id="ARBA00022576"/>
    </source>
</evidence>
<evidence type="ECO:0000256" key="3">
    <source>
        <dbReference type="ARBA" id="ARBA00022679"/>
    </source>
</evidence>
<dbReference type="PANTHER" id="PTHR46577">
    <property type="entry name" value="HTH-TYPE TRANSCRIPTIONAL REGULATORY PROTEIN GABR"/>
    <property type="match status" value="1"/>
</dbReference>
<dbReference type="CDD" id="cd07377">
    <property type="entry name" value="WHTH_GntR"/>
    <property type="match status" value="1"/>
</dbReference>
<dbReference type="InterPro" id="IPR015422">
    <property type="entry name" value="PyrdxlP-dep_Trfase_small"/>
</dbReference>
<evidence type="ECO:0000256" key="4">
    <source>
        <dbReference type="ARBA" id="ARBA00022898"/>
    </source>
</evidence>
<dbReference type="InterPro" id="IPR036390">
    <property type="entry name" value="WH_DNA-bd_sf"/>
</dbReference>
<dbReference type="PROSITE" id="PS50949">
    <property type="entry name" value="HTH_GNTR"/>
    <property type="match status" value="1"/>
</dbReference>
<evidence type="ECO:0000256" key="5">
    <source>
        <dbReference type="ARBA" id="ARBA00023015"/>
    </source>
</evidence>
<keyword evidence="6" id="KW-0238">DNA-binding</keyword>
<dbReference type="GO" id="GO:0030170">
    <property type="term" value="F:pyridoxal phosphate binding"/>
    <property type="evidence" value="ECO:0007669"/>
    <property type="project" value="InterPro"/>
</dbReference>
<dbReference type="CDD" id="cd00609">
    <property type="entry name" value="AAT_like"/>
    <property type="match status" value="1"/>
</dbReference>
<accession>A0A6S4T9M6</accession>
<dbReference type="Gene3D" id="3.90.1150.10">
    <property type="entry name" value="Aspartate Aminotransferase, domain 1"/>
    <property type="match status" value="1"/>
</dbReference>
<dbReference type="Proteomes" id="UP000515756">
    <property type="component" value="Chromosome"/>
</dbReference>
<keyword evidence="3" id="KW-0808">Transferase</keyword>
<evidence type="ECO:0000259" key="8">
    <source>
        <dbReference type="PROSITE" id="PS50949"/>
    </source>
</evidence>
<dbReference type="FunFam" id="3.40.640.10:FF:000023">
    <property type="entry name" value="Transcriptional regulator, GntR family"/>
    <property type="match status" value="1"/>
</dbReference>
<dbReference type="SMART" id="SM00345">
    <property type="entry name" value="HTH_GNTR"/>
    <property type="match status" value="1"/>
</dbReference>
<dbReference type="SUPFAM" id="SSF53383">
    <property type="entry name" value="PLP-dependent transferases"/>
    <property type="match status" value="1"/>
</dbReference>
<dbReference type="InterPro" id="IPR000524">
    <property type="entry name" value="Tscrpt_reg_HTH_GntR"/>
</dbReference>
<feature type="domain" description="HTH gntR-type" evidence="8">
    <location>
        <begin position="1"/>
        <end position="69"/>
    </location>
</feature>
<gene>
    <name evidence="9" type="ORF">WP2W18E01_40600</name>
</gene>
<keyword evidence="2" id="KW-0032">Aminotransferase</keyword>
<comment type="similarity">
    <text evidence="1">In the C-terminal section; belongs to the class-I pyridoxal-phosphate-dependent aminotransferase family.</text>
</comment>
<evidence type="ECO:0000313" key="10">
    <source>
        <dbReference type="Proteomes" id="UP000515756"/>
    </source>
</evidence>
<dbReference type="InterPro" id="IPR051446">
    <property type="entry name" value="HTH_trans_reg/aminotransferase"/>
</dbReference>
<dbReference type="InterPro" id="IPR015424">
    <property type="entry name" value="PyrdxlP-dep_Trfase"/>
</dbReference>
<keyword evidence="5" id="KW-0805">Transcription regulation</keyword>
<evidence type="ECO:0000256" key="6">
    <source>
        <dbReference type="ARBA" id="ARBA00023125"/>
    </source>
</evidence>
<dbReference type="Pfam" id="PF00155">
    <property type="entry name" value="Aminotran_1_2"/>
    <property type="match status" value="1"/>
</dbReference>
<dbReference type="GO" id="GO:0008483">
    <property type="term" value="F:transaminase activity"/>
    <property type="evidence" value="ECO:0007669"/>
    <property type="project" value="UniProtKB-KW"/>
</dbReference>
<dbReference type="EMBL" id="AP021927">
    <property type="protein sequence ID" value="BBQ32478.1"/>
    <property type="molecule type" value="Genomic_DNA"/>
</dbReference>
<dbReference type="InterPro" id="IPR036388">
    <property type="entry name" value="WH-like_DNA-bd_sf"/>
</dbReference>
<keyword evidence="7" id="KW-0804">Transcription</keyword>
<dbReference type="Gene3D" id="3.40.640.10">
    <property type="entry name" value="Type I PLP-dependent aspartate aminotransferase-like (Major domain)"/>
    <property type="match status" value="1"/>
</dbReference>
<reference evidence="9 10" key="1">
    <citation type="submission" date="2019-12" db="EMBL/GenBank/DDBJ databases">
        <title>complete genome sequences of Aeromonas caviae str. WP2-W18-ESBL-01 isolated from wastewater treatment plant effluent.</title>
        <authorList>
            <person name="Sekizuka T."/>
            <person name="Itokawa K."/>
            <person name="Yatsu K."/>
            <person name="Inamine Y."/>
            <person name="Kuroda M."/>
        </authorList>
    </citation>
    <scope>NUCLEOTIDE SEQUENCE [LARGE SCALE GENOMIC DNA]</scope>
    <source>
        <strain evidence="9 10">WP2-W18-ESBL-01</strain>
    </source>
</reference>
<evidence type="ECO:0000256" key="7">
    <source>
        <dbReference type="ARBA" id="ARBA00023163"/>
    </source>
</evidence>
<evidence type="ECO:0000313" key="9">
    <source>
        <dbReference type="EMBL" id="BBQ32478.1"/>
    </source>
</evidence>
<dbReference type="PANTHER" id="PTHR46577:SF2">
    <property type="entry name" value="TRANSCRIPTIONAL REGULATORY PROTEIN"/>
    <property type="match status" value="1"/>
</dbReference>
<sequence length="482" mass="53383">MSRYGQLADQLQQQITSGLWQPGERIPSIRQSCKTHGLSPMTVLQAYQLLESRGLILARPQSGYYVKAASTARRESQPQQARYSGSVDINDLVFEVLQASKSRELVPLGMAVADPTLFPHPQLGRALGSCMRRLDPFSTVADLPPGNEALRRAIARRYAGEGMAVDPQQIIITTGAMEALSLSLQVLTEPGDWVVVESPTFYGALQAIERLKLKVVEIPVIPGVGIDLALLEEALAQRPVKACWLMGNVQHPLGHTMPDEHKQALMGLLNCHRVPLVEDDVYAELYVGRERPRPITHWDARGESLLCGSWTKCLAPGFRVGWVVAKRHAERIQRLQLMSTLSTNVPSQLALADMLRQGGVDAHFRRLRHTLAQRQQQMRAALMRLFPEARISSPDGGYFLWLEFDARLDGRALYASAIEQGVSIAPGALFSSQGQHNHCLRLNSSHPWSPQLDAALNRLAGLIARQRETWQSPPDASHDKGP</sequence>
<dbReference type="Gene3D" id="1.10.10.10">
    <property type="entry name" value="Winged helix-like DNA-binding domain superfamily/Winged helix DNA-binding domain"/>
    <property type="match status" value="1"/>
</dbReference>
<dbReference type="InterPro" id="IPR015421">
    <property type="entry name" value="PyrdxlP-dep_Trfase_major"/>
</dbReference>
<evidence type="ECO:0000256" key="1">
    <source>
        <dbReference type="ARBA" id="ARBA00005384"/>
    </source>
</evidence>
<dbReference type="AlphaFoldDB" id="A0A6S4T9M6"/>
<name>A0A6S4T9M6_AERCA</name>
<dbReference type="GO" id="GO:0003700">
    <property type="term" value="F:DNA-binding transcription factor activity"/>
    <property type="evidence" value="ECO:0007669"/>
    <property type="project" value="InterPro"/>
</dbReference>